<keyword evidence="5 8" id="KW-0560">Oxidoreductase</keyword>
<dbReference type="InterPro" id="IPR002397">
    <property type="entry name" value="Cyt_P450_B"/>
</dbReference>
<accession>A0ABT1H5T2</accession>
<dbReference type="PRINTS" id="PR00359">
    <property type="entry name" value="BP450"/>
</dbReference>
<sequence length="435" mass="47890">MSFALESARRRTHWMATHGLVRAVAPLGARVGDLQARLISDPQVRVDPGPVHREIRARGPVARGRLADVTVDHGVVRDVLRSDDFRTTGSGPQGPKIIDAIVRRTRSDGLHPLRPPSLLATEPPSHTTYRRLVSSVFTARAVTAMRDNVEQTAHRLLDDLDGETGVVDIIDRYCARLPVAVIGDILGVPEDERDLVLHFGELAAPSLDLGLSWSEHRRVEDGLTKFVEWLRDHLARLRDTPGDDLMSQLIAARDEGVALTEEELLATAGLVLAAGFETTVNILGSGIDLLTTHRDQLEILTAQRDLWANAADEMLRLRAPVQMTARSAVRPTEVGGRTLPADRLILLVLAGANRDPAVFTDPDRFDVTRENANKHHSFSGGRHFCLGAALARAETEVGLQTLFERYPDIVRAGEPVRRNTRVLHGYSSYPVRLHG</sequence>
<evidence type="ECO:0000256" key="6">
    <source>
        <dbReference type="ARBA" id="ARBA00023004"/>
    </source>
</evidence>
<evidence type="ECO:0000256" key="4">
    <source>
        <dbReference type="ARBA" id="ARBA00022723"/>
    </source>
</evidence>
<dbReference type="PANTHER" id="PTHR46696:SF4">
    <property type="entry name" value="BIOTIN BIOSYNTHESIS CYTOCHROME P450"/>
    <property type="match status" value="1"/>
</dbReference>
<dbReference type="InterPro" id="IPR001128">
    <property type="entry name" value="Cyt_P450"/>
</dbReference>
<comment type="caution">
    <text evidence="9">The sequence shown here is derived from an EMBL/GenBank/DDBJ whole genome shotgun (WGS) entry which is preliminary data.</text>
</comment>
<dbReference type="SUPFAM" id="SSF48264">
    <property type="entry name" value="Cytochrome P450"/>
    <property type="match status" value="1"/>
</dbReference>
<dbReference type="InterPro" id="IPR017972">
    <property type="entry name" value="Cyt_P450_CS"/>
</dbReference>
<dbReference type="InterPro" id="IPR036396">
    <property type="entry name" value="Cyt_P450_sf"/>
</dbReference>
<keyword evidence="3 8" id="KW-0349">Heme</keyword>
<dbReference type="CDD" id="cd20625">
    <property type="entry name" value="CYP164-like"/>
    <property type="match status" value="1"/>
</dbReference>
<organism evidence="9 10">
    <name type="scientific">Williamsia serinedens</name>
    <dbReference type="NCBI Taxonomy" id="391736"/>
    <lineage>
        <taxon>Bacteria</taxon>
        <taxon>Bacillati</taxon>
        <taxon>Actinomycetota</taxon>
        <taxon>Actinomycetes</taxon>
        <taxon>Mycobacteriales</taxon>
        <taxon>Nocardiaceae</taxon>
        <taxon>Williamsia</taxon>
    </lineage>
</organism>
<keyword evidence="4 8" id="KW-0479">Metal-binding</keyword>
<evidence type="ECO:0000256" key="7">
    <source>
        <dbReference type="ARBA" id="ARBA00023033"/>
    </source>
</evidence>
<keyword evidence="6 8" id="KW-0408">Iron</keyword>
<comment type="similarity">
    <text evidence="2 8">Belongs to the cytochrome P450 family.</text>
</comment>
<evidence type="ECO:0000256" key="5">
    <source>
        <dbReference type="ARBA" id="ARBA00023002"/>
    </source>
</evidence>
<evidence type="ECO:0000256" key="2">
    <source>
        <dbReference type="ARBA" id="ARBA00010617"/>
    </source>
</evidence>
<dbReference type="PANTHER" id="PTHR46696">
    <property type="entry name" value="P450, PUTATIVE (EUROFUNG)-RELATED"/>
    <property type="match status" value="1"/>
</dbReference>
<keyword evidence="7 8" id="KW-0503">Monooxygenase</keyword>
<name>A0ABT1H5T2_9NOCA</name>
<gene>
    <name evidence="9" type="ORF">LX12_003814</name>
</gene>
<evidence type="ECO:0008006" key="11">
    <source>
        <dbReference type="Google" id="ProtNLM"/>
    </source>
</evidence>
<evidence type="ECO:0000313" key="9">
    <source>
        <dbReference type="EMBL" id="MCP2162606.1"/>
    </source>
</evidence>
<evidence type="ECO:0000256" key="8">
    <source>
        <dbReference type="RuleBase" id="RU000461"/>
    </source>
</evidence>
<dbReference type="Pfam" id="PF00067">
    <property type="entry name" value="p450"/>
    <property type="match status" value="1"/>
</dbReference>
<dbReference type="PROSITE" id="PS00086">
    <property type="entry name" value="CYTOCHROME_P450"/>
    <property type="match status" value="1"/>
</dbReference>
<proteinExistence type="inferred from homology"/>
<dbReference type="Proteomes" id="UP001205740">
    <property type="component" value="Unassembled WGS sequence"/>
</dbReference>
<keyword evidence="10" id="KW-1185">Reference proteome</keyword>
<evidence type="ECO:0000256" key="1">
    <source>
        <dbReference type="ARBA" id="ARBA00001971"/>
    </source>
</evidence>
<reference evidence="9 10" key="1">
    <citation type="submission" date="2022-06" db="EMBL/GenBank/DDBJ databases">
        <title>Genomic Encyclopedia of Archaeal and Bacterial Type Strains, Phase II (KMG-II): from individual species to whole genera.</title>
        <authorList>
            <person name="Goeker M."/>
        </authorList>
    </citation>
    <scope>NUCLEOTIDE SEQUENCE [LARGE SCALE GENOMIC DNA]</scope>
    <source>
        <strain evidence="9 10">DSM 45037</strain>
    </source>
</reference>
<evidence type="ECO:0000256" key="3">
    <source>
        <dbReference type="ARBA" id="ARBA00022617"/>
    </source>
</evidence>
<protein>
    <recommendedName>
        <fullName evidence="11">Cytochrome P450</fullName>
    </recommendedName>
</protein>
<dbReference type="EMBL" id="JAMTCG010000007">
    <property type="protein sequence ID" value="MCP2162606.1"/>
    <property type="molecule type" value="Genomic_DNA"/>
</dbReference>
<comment type="cofactor">
    <cofactor evidence="1">
        <name>heme</name>
        <dbReference type="ChEBI" id="CHEBI:30413"/>
    </cofactor>
</comment>
<evidence type="ECO:0000313" key="10">
    <source>
        <dbReference type="Proteomes" id="UP001205740"/>
    </source>
</evidence>
<dbReference type="Gene3D" id="1.10.630.10">
    <property type="entry name" value="Cytochrome P450"/>
    <property type="match status" value="1"/>
</dbReference>